<evidence type="ECO:0000256" key="1">
    <source>
        <dbReference type="SAM" id="MobiDB-lite"/>
    </source>
</evidence>
<keyword evidence="3" id="KW-1185">Reference proteome</keyword>
<reference evidence="2 3" key="1">
    <citation type="journal article" date="2023" name="Nucleic Acids Res.">
        <title>The hologenome of Daphnia magna reveals possible DNA methylation and microbiome-mediated evolution of the host genome.</title>
        <authorList>
            <person name="Chaturvedi A."/>
            <person name="Li X."/>
            <person name="Dhandapani V."/>
            <person name="Marshall H."/>
            <person name="Kissane S."/>
            <person name="Cuenca-Cambronero M."/>
            <person name="Asole G."/>
            <person name="Calvet F."/>
            <person name="Ruiz-Romero M."/>
            <person name="Marangio P."/>
            <person name="Guigo R."/>
            <person name="Rago D."/>
            <person name="Mirbahai L."/>
            <person name="Eastwood N."/>
            <person name="Colbourne J.K."/>
            <person name="Zhou J."/>
            <person name="Mallon E."/>
            <person name="Orsini L."/>
        </authorList>
    </citation>
    <scope>NUCLEOTIDE SEQUENCE [LARGE SCALE GENOMIC DNA]</scope>
    <source>
        <strain evidence="2">LRV0_1</strain>
    </source>
</reference>
<name>A0ABR0AJC2_9CRUS</name>
<comment type="caution">
    <text evidence="2">The sequence shown here is derived from an EMBL/GenBank/DDBJ whole genome shotgun (WGS) entry which is preliminary data.</text>
</comment>
<sequence>MVVGSLCVVEAGGGVAGSFWSAGTGGSCAVAAGQTDAEDVSRWPPAASAYVKAGSGRPGITGVIVVGADANDFSGGGPARRIWVLDEDVISDDQISKYAGAANERLCAGRPSRIGRPKTLSAGDGPPPQRVAFRKSISAWLILSASHFPPTLEPQMSTQEILELGRFERLIVRPESFRRGERCEESSTDVDESVGCGFLVVVHSYVWPSGKLVNDDKKVAPVVFAYVCMDKLKWSRFWMVRAERLCWL</sequence>
<accession>A0ABR0AJC2</accession>
<proteinExistence type="predicted"/>
<evidence type="ECO:0000313" key="2">
    <source>
        <dbReference type="EMBL" id="KAK4025078.1"/>
    </source>
</evidence>
<organism evidence="2 3">
    <name type="scientific">Daphnia magna</name>
    <dbReference type="NCBI Taxonomy" id="35525"/>
    <lineage>
        <taxon>Eukaryota</taxon>
        <taxon>Metazoa</taxon>
        <taxon>Ecdysozoa</taxon>
        <taxon>Arthropoda</taxon>
        <taxon>Crustacea</taxon>
        <taxon>Branchiopoda</taxon>
        <taxon>Diplostraca</taxon>
        <taxon>Cladocera</taxon>
        <taxon>Anomopoda</taxon>
        <taxon>Daphniidae</taxon>
        <taxon>Daphnia</taxon>
    </lineage>
</organism>
<protein>
    <submittedName>
        <fullName evidence="2">Uncharacterized protein</fullName>
    </submittedName>
</protein>
<feature type="region of interest" description="Disordered" evidence="1">
    <location>
        <begin position="109"/>
        <end position="128"/>
    </location>
</feature>
<dbReference type="Proteomes" id="UP001234178">
    <property type="component" value="Unassembled WGS sequence"/>
</dbReference>
<dbReference type="EMBL" id="JAOYFB010000037">
    <property type="protein sequence ID" value="KAK4025078.1"/>
    <property type="molecule type" value="Genomic_DNA"/>
</dbReference>
<gene>
    <name evidence="2" type="ORF">OUZ56_010581</name>
</gene>
<evidence type="ECO:0000313" key="3">
    <source>
        <dbReference type="Proteomes" id="UP001234178"/>
    </source>
</evidence>